<feature type="transmembrane region" description="Helical" evidence="6">
    <location>
        <begin position="257"/>
        <end position="281"/>
    </location>
</feature>
<keyword evidence="4 6" id="KW-1133">Transmembrane helix</keyword>
<feature type="transmembrane region" description="Helical" evidence="6">
    <location>
        <begin position="340"/>
        <end position="360"/>
    </location>
</feature>
<protein>
    <recommendedName>
        <fullName evidence="9">ABC transporter permease</fullName>
    </recommendedName>
</protein>
<feature type="transmembrane region" description="Helical" evidence="6">
    <location>
        <begin position="21"/>
        <end position="47"/>
    </location>
</feature>
<dbReference type="Pfam" id="PF02653">
    <property type="entry name" value="BPD_transp_2"/>
    <property type="match status" value="1"/>
</dbReference>
<keyword evidence="5 6" id="KW-0472">Membrane</keyword>
<dbReference type="EMBL" id="AGEL01000006">
    <property type="protein sequence ID" value="EHO17153.1"/>
    <property type="molecule type" value="Genomic_DNA"/>
</dbReference>
<comment type="caution">
    <text evidence="7">The sequence shown here is derived from an EMBL/GenBank/DDBJ whole genome shotgun (WGS) entry which is preliminary data.</text>
</comment>
<evidence type="ECO:0000256" key="1">
    <source>
        <dbReference type="ARBA" id="ARBA00004651"/>
    </source>
</evidence>
<evidence type="ECO:0000256" key="3">
    <source>
        <dbReference type="ARBA" id="ARBA00022692"/>
    </source>
</evidence>
<keyword evidence="2" id="KW-1003">Cell membrane</keyword>
<dbReference type="Proteomes" id="UP000018466">
    <property type="component" value="Unassembled WGS sequence"/>
</dbReference>
<dbReference type="GO" id="GO:0022857">
    <property type="term" value="F:transmembrane transporter activity"/>
    <property type="evidence" value="ECO:0007669"/>
    <property type="project" value="InterPro"/>
</dbReference>
<sequence length="369" mass="40063">MRQSREPLFQMHKRGYISFGKLALIHLIALLLALVTCAAVIVLVTGVNPLGVYEALVTGAVGNPRRLWVTIRESGILLLIAVGLTPAFRMRFWNIGAEGQILVGGIASAGLMILLGGKLPNALLLLLMLVCSMLFGMVWGLVPAYCKARYHTNETLFTLMMNYVALQLVTFAICFWENPKGSNSIGTINQATRAGWFPRIGGTGFAGSQYIFGLIIILLVTVLMHLYLTRTKQGFEISVVGASQNTARYAGISVQRVMLRTMAISGAICGLAGAVIVGGAGHTLSISTANGRGFTAILVAWMANFNPLFMALTAILLCFMQQGAIQIATQFKLNQNFSDIITGIVLFFLIGCEFFVRYRLTLRKRGATK</sequence>
<feature type="transmembrane region" description="Helical" evidence="6">
    <location>
        <begin position="100"/>
        <end position="117"/>
    </location>
</feature>
<accession>A0AA36Y584</accession>
<gene>
    <name evidence="7" type="ORF">HMPREF9623_00752</name>
</gene>
<feature type="transmembrane region" description="Helical" evidence="6">
    <location>
        <begin position="67"/>
        <end position="88"/>
    </location>
</feature>
<keyword evidence="8" id="KW-1185">Reference proteome</keyword>
<evidence type="ECO:0000256" key="5">
    <source>
        <dbReference type="ARBA" id="ARBA00023136"/>
    </source>
</evidence>
<organism evidence="7 8">
    <name type="scientific">Stomatobaculum longum</name>
    <dbReference type="NCBI Taxonomy" id="796942"/>
    <lineage>
        <taxon>Bacteria</taxon>
        <taxon>Bacillati</taxon>
        <taxon>Bacillota</taxon>
        <taxon>Clostridia</taxon>
        <taxon>Lachnospirales</taxon>
        <taxon>Lachnospiraceae</taxon>
        <taxon>Stomatobaculum</taxon>
    </lineage>
</organism>
<evidence type="ECO:0000256" key="2">
    <source>
        <dbReference type="ARBA" id="ARBA00022475"/>
    </source>
</evidence>
<evidence type="ECO:0000256" key="6">
    <source>
        <dbReference type="SAM" id="Phobius"/>
    </source>
</evidence>
<dbReference type="RefSeq" id="WP_009532585.1">
    <property type="nucleotide sequence ID" value="NZ_JH590862.1"/>
</dbReference>
<dbReference type="PANTHER" id="PTHR47089:SF1">
    <property type="entry name" value="GUANOSINE ABC TRANSPORTER PERMEASE PROTEIN NUPP"/>
    <property type="match status" value="1"/>
</dbReference>
<dbReference type="CDD" id="cd06580">
    <property type="entry name" value="TM_PBP1_transp_TpRbsC_like"/>
    <property type="match status" value="1"/>
</dbReference>
<name>A0AA36Y584_9FIRM</name>
<evidence type="ECO:0000313" key="8">
    <source>
        <dbReference type="Proteomes" id="UP000018466"/>
    </source>
</evidence>
<dbReference type="GeneID" id="86940527"/>
<evidence type="ECO:0000256" key="4">
    <source>
        <dbReference type="ARBA" id="ARBA00022989"/>
    </source>
</evidence>
<dbReference type="PANTHER" id="PTHR47089">
    <property type="entry name" value="ABC TRANSPORTER, PERMEASE PROTEIN"/>
    <property type="match status" value="1"/>
</dbReference>
<reference evidence="7 8" key="1">
    <citation type="submission" date="2011-10" db="EMBL/GenBank/DDBJ databases">
        <title>The Genome Sequence of Lachnospiraceae bacterium ACC2.</title>
        <authorList>
            <consortium name="The Broad Institute Genome Sequencing Platform"/>
            <person name="Earl A."/>
            <person name="Ward D."/>
            <person name="Feldgarden M."/>
            <person name="Gevers D."/>
            <person name="Sizova M."/>
            <person name="Hazen A."/>
            <person name="Epstein S."/>
            <person name="Young S.K."/>
            <person name="Zeng Q."/>
            <person name="Gargeya S."/>
            <person name="Fitzgerald M."/>
            <person name="Haas B."/>
            <person name="Abouelleil A."/>
            <person name="Alvarado L."/>
            <person name="Arachchi H.M."/>
            <person name="Berlin A."/>
            <person name="Brown A."/>
            <person name="Chapman S.B."/>
            <person name="Chen Z."/>
            <person name="Dunbar C."/>
            <person name="Freedman E."/>
            <person name="Gearin G."/>
            <person name="Goldberg J."/>
            <person name="Griggs A."/>
            <person name="Gujja S."/>
            <person name="Heiman D."/>
            <person name="Howarth C."/>
            <person name="Larson L."/>
            <person name="Lui A."/>
            <person name="MacDonald P.J.P."/>
            <person name="Montmayeur A."/>
            <person name="Murphy C."/>
            <person name="Neiman D."/>
            <person name="Pearson M."/>
            <person name="Priest M."/>
            <person name="Roberts A."/>
            <person name="Saif S."/>
            <person name="Shea T."/>
            <person name="Shenoy N."/>
            <person name="Sisk P."/>
            <person name="Stolte C."/>
            <person name="Sykes S."/>
            <person name="Wortman J."/>
            <person name="Nusbaum C."/>
            <person name="Birren B."/>
        </authorList>
    </citation>
    <scope>NUCLEOTIDE SEQUENCE [LARGE SCALE GENOMIC DNA]</scope>
    <source>
        <strain evidence="7 8">ACC2</strain>
    </source>
</reference>
<dbReference type="AlphaFoldDB" id="A0AA36Y584"/>
<dbReference type="InterPro" id="IPR001851">
    <property type="entry name" value="ABC_transp_permease"/>
</dbReference>
<feature type="transmembrane region" description="Helical" evidence="6">
    <location>
        <begin position="123"/>
        <end position="144"/>
    </location>
</feature>
<evidence type="ECO:0008006" key="9">
    <source>
        <dbReference type="Google" id="ProtNLM"/>
    </source>
</evidence>
<feature type="transmembrane region" description="Helical" evidence="6">
    <location>
        <begin position="156"/>
        <end position="176"/>
    </location>
</feature>
<proteinExistence type="predicted"/>
<dbReference type="GO" id="GO:0005886">
    <property type="term" value="C:plasma membrane"/>
    <property type="evidence" value="ECO:0007669"/>
    <property type="project" value="UniProtKB-SubCell"/>
</dbReference>
<feature type="transmembrane region" description="Helical" evidence="6">
    <location>
        <begin position="210"/>
        <end position="228"/>
    </location>
</feature>
<keyword evidence="3 6" id="KW-0812">Transmembrane</keyword>
<evidence type="ECO:0000313" key="7">
    <source>
        <dbReference type="EMBL" id="EHO17153.1"/>
    </source>
</evidence>
<comment type="subcellular location">
    <subcellularLocation>
        <location evidence="1">Cell membrane</location>
        <topology evidence="1">Multi-pass membrane protein</topology>
    </subcellularLocation>
</comment>
<feature type="transmembrane region" description="Helical" evidence="6">
    <location>
        <begin position="293"/>
        <end position="319"/>
    </location>
</feature>